<accession>Q2N9T8</accession>
<dbReference type="PRINTS" id="PR00412">
    <property type="entry name" value="EPOXHYDRLASE"/>
</dbReference>
<evidence type="ECO:0000313" key="4">
    <source>
        <dbReference type="Proteomes" id="UP000008808"/>
    </source>
</evidence>
<sequence>MPDPASGIAINRVPANGLEFEVAMAGEGDHLALMLHGFPELHFSWRHQMPLLAEMGYRVWAPNMRGYGETTRPTEVRDYALDHLTQDVAALIDASGATKVTLIAHDWGAIIAWYFAILKLRPLERLVIMNVPHPKVLQRELRRWEQIKKSWYVFFFQLPWLPEKRIGADSGKRIGELFAQTSCNPERFGPDVKAVYAAGAARPGAPRAMVNYYRAAMRHRDTIDPGDFRVDVPTLLVWGEEDVALNIRCTEGTEQWVPDITVKRLPNVSHWVQQDAPDEVNAILREWLPKPAPAS</sequence>
<organism evidence="3 4">
    <name type="scientific">Erythrobacter litoralis (strain HTCC2594)</name>
    <dbReference type="NCBI Taxonomy" id="314225"/>
    <lineage>
        <taxon>Bacteria</taxon>
        <taxon>Pseudomonadati</taxon>
        <taxon>Pseudomonadota</taxon>
        <taxon>Alphaproteobacteria</taxon>
        <taxon>Sphingomonadales</taxon>
        <taxon>Erythrobacteraceae</taxon>
        <taxon>Erythrobacter/Porphyrobacter group</taxon>
        <taxon>Erythrobacter</taxon>
    </lineage>
</organism>
<dbReference type="HOGENOM" id="CLU_020336_7_3_5"/>
<dbReference type="InterPro" id="IPR000639">
    <property type="entry name" value="Epox_hydrolase-like"/>
</dbReference>
<keyword evidence="4" id="KW-1185">Reference proteome</keyword>
<dbReference type="EMBL" id="CP000157">
    <property type="protein sequence ID" value="ABC63553.1"/>
    <property type="molecule type" value="Genomic_DNA"/>
</dbReference>
<reference evidence="4" key="1">
    <citation type="journal article" date="2009" name="J. Bacteriol.">
        <title>Complete genome sequence of Erythrobacter litoralis HTCC2594.</title>
        <authorList>
            <person name="Oh H.M."/>
            <person name="Giovannoni S.J."/>
            <person name="Ferriera S."/>
            <person name="Johnson J."/>
            <person name="Cho J.C."/>
        </authorList>
    </citation>
    <scope>NUCLEOTIDE SEQUENCE [LARGE SCALE GENOMIC DNA]</scope>
    <source>
        <strain evidence="4">HTCC2594</strain>
    </source>
</reference>
<keyword evidence="1 3" id="KW-0378">Hydrolase</keyword>
<dbReference type="GO" id="GO:0016787">
    <property type="term" value="F:hydrolase activity"/>
    <property type="evidence" value="ECO:0007669"/>
    <property type="project" value="UniProtKB-KW"/>
</dbReference>
<protein>
    <submittedName>
        <fullName evidence="3">Possible epoxide hydrolase-related protein</fullName>
    </submittedName>
</protein>
<name>Q2N9T8_ERYLH</name>
<feature type="domain" description="AB hydrolase-1" evidence="2">
    <location>
        <begin position="33"/>
        <end position="276"/>
    </location>
</feature>
<proteinExistence type="predicted"/>
<dbReference type="AlphaFoldDB" id="Q2N9T8"/>
<dbReference type="Gene3D" id="3.40.50.1820">
    <property type="entry name" value="alpha/beta hydrolase"/>
    <property type="match status" value="1"/>
</dbReference>
<dbReference type="STRING" id="314225.ELI_07305"/>
<dbReference type="ESTHER" id="9sphn-q2n9t8">
    <property type="family name" value="Epoxide_hydrolase"/>
</dbReference>
<dbReference type="PANTHER" id="PTHR43329">
    <property type="entry name" value="EPOXIDE HYDROLASE"/>
    <property type="match status" value="1"/>
</dbReference>
<gene>
    <name evidence="3" type="ordered locus">ELI_07305</name>
</gene>
<dbReference type="Proteomes" id="UP000008808">
    <property type="component" value="Chromosome"/>
</dbReference>
<evidence type="ECO:0000259" key="2">
    <source>
        <dbReference type="Pfam" id="PF00561"/>
    </source>
</evidence>
<evidence type="ECO:0000313" key="3">
    <source>
        <dbReference type="EMBL" id="ABC63553.1"/>
    </source>
</evidence>
<dbReference type="InterPro" id="IPR029058">
    <property type="entry name" value="AB_hydrolase_fold"/>
</dbReference>
<evidence type="ECO:0000256" key="1">
    <source>
        <dbReference type="ARBA" id="ARBA00022801"/>
    </source>
</evidence>
<dbReference type="eggNOG" id="COG2267">
    <property type="taxonomic scope" value="Bacteria"/>
</dbReference>
<dbReference type="InterPro" id="IPR000073">
    <property type="entry name" value="AB_hydrolase_1"/>
</dbReference>
<dbReference type="KEGG" id="eli:ELI_07305"/>
<dbReference type="Pfam" id="PF00561">
    <property type="entry name" value="Abhydrolase_1"/>
    <property type="match status" value="1"/>
</dbReference>
<dbReference type="SUPFAM" id="SSF53474">
    <property type="entry name" value="alpha/beta-Hydrolases"/>
    <property type="match status" value="1"/>
</dbReference>